<organism evidence="2 3">
    <name type="scientific">Carya illinoinensis</name>
    <name type="common">Pecan</name>
    <dbReference type="NCBI Taxonomy" id="32201"/>
    <lineage>
        <taxon>Eukaryota</taxon>
        <taxon>Viridiplantae</taxon>
        <taxon>Streptophyta</taxon>
        <taxon>Embryophyta</taxon>
        <taxon>Tracheophyta</taxon>
        <taxon>Spermatophyta</taxon>
        <taxon>Magnoliopsida</taxon>
        <taxon>eudicotyledons</taxon>
        <taxon>Gunneridae</taxon>
        <taxon>Pentapetalae</taxon>
        <taxon>rosids</taxon>
        <taxon>fabids</taxon>
        <taxon>Fagales</taxon>
        <taxon>Juglandaceae</taxon>
        <taxon>Carya</taxon>
    </lineage>
</organism>
<sequence>MSSMAVLVRPAQQPDPNRPAGKVQQMQIDPTQNLRVGSNQFFTLRSIPSFAEFQNPISYLTYLRPFPQPHPLLPPKSLTHFVLWPGGDRNRGSTSSHIQHPHHQMVHTQPQPDTTAKTEPASRDLYH</sequence>
<evidence type="ECO:0000313" key="2">
    <source>
        <dbReference type="EMBL" id="KAG6667346.1"/>
    </source>
</evidence>
<accession>A0A8T1RKJ4</accession>
<dbReference type="AlphaFoldDB" id="A0A8T1RKJ4"/>
<dbReference type="Proteomes" id="UP000811609">
    <property type="component" value="Chromosome 1"/>
</dbReference>
<protein>
    <submittedName>
        <fullName evidence="2">Uncharacterized protein</fullName>
    </submittedName>
</protein>
<name>A0A8T1RKJ4_CARIL</name>
<keyword evidence="3" id="KW-1185">Reference proteome</keyword>
<reference evidence="2" key="1">
    <citation type="submission" date="2020-12" db="EMBL/GenBank/DDBJ databases">
        <title>WGS assembly of Carya illinoinensis cv. Pawnee.</title>
        <authorList>
            <person name="Platts A."/>
            <person name="Shu S."/>
            <person name="Wright S."/>
            <person name="Barry K."/>
            <person name="Edger P."/>
            <person name="Pires J.C."/>
            <person name="Schmutz J."/>
        </authorList>
    </citation>
    <scope>NUCLEOTIDE SEQUENCE</scope>
    <source>
        <tissue evidence="2">Leaf</tissue>
    </source>
</reference>
<evidence type="ECO:0000256" key="1">
    <source>
        <dbReference type="SAM" id="MobiDB-lite"/>
    </source>
</evidence>
<evidence type="ECO:0000313" key="3">
    <source>
        <dbReference type="Proteomes" id="UP000811609"/>
    </source>
</evidence>
<gene>
    <name evidence="2" type="ORF">CIPAW_01G094700</name>
</gene>
<feature type="compositionally biased region" description="Polar residues" evidence="1">
    <location>
        <begin position="106"/>
        <end position="117"/>
    </location>
</feature>
<feature type="region of interest" description="Disordered" evidence="1">
    <location>
        <begin position="84"/>
        <end position="127"/>
    </location>
</feature>
<proteinExistence type="predicted"/>
<feature type="region of interest" description="Disordered" evidence="1">
    <location>
        <begin position="1"/>
        <end position="22"/>
    </location>
</feature>
<comment type="caution">
    <text evidence="2">The sequence shown here is derived from an EMBL/GenBank/DDBJ whole genome shotgun (WGS) entry which is preliminary data.</text>
</comment>
<dbReference type="EMBL" id="CM031809">
    <property type="protein sequence ID" value="KAG6667346.1"/>
    <property type="molecule type" value="Genomic_DNA"/>
</dbReference>